<evidence type="ECO:0000313" key="2">
    <source>
        <dbReference type="EMBL" id="RPA79075.1"/>
    </source>
</evidence>
<feature type="compositionally biased region" description="Polar residues" evidence="1">
    <location>
        <begin position="125"/>
        <end position="134"/>
    </location>
</feature>
<feature type="compositionally biased region" description="Polar residues" evidence="1">
    <location>
        <begin position="7"/>
        <end position="28"/>
    </location>
</feature>
<dbReference type="EMBL" id="ML119703">
    <property type="protein sequence ID" value="RPA79075.1"/>
    <property type="molecule type" value="Genomic_DNA"/>
</dbReference>
<dbReference type="Proteomes" id="UP000275078">
    <property type="component" value="Unassembled WGS sequence"/>
</dbReference>
<name>A0A3N4HYY1_ASCIM</name>
<sequence>MLEKTCNHQAITPNEANPIYTKQTSLQTEQRKTKGRIRDTGLNATGMKETDGGLVEWTKREKTKTPSSSLTQSPSTQKGNKSRKQSSIGEKQKKREEIVKEKDRTKGEKQKTTANEKGREPPTRPSQCSPSFPNHPTMPTVKIIATR</sequence>
<organism evidence="2 3">
    <name type="scientific">Ascobolus immersus RN42</name>
    <dbReference type="NCBI Taxonomy" id="1160509"/>
    <lineage>
        <taxon>Eukaryota</taxon>
        <taxon>Fungi</taxon>
        <taxon>Dikarya</taxon>
        <taxon>Ascomycota</taxon>
        <taxon>Pezizomycotina</taxon>
        <taxon>Pezizomycetes</taxon>
        <taxon>Pezizales</taxon>
        <taxon>Ascobolaceae</taxon>
        <taxon>Ascobolus</taxon>
    </lineage>
</organism>
<keyword evidence="3" id="KW-1185">Reference proteome</keyword>
<feature type="compositionally biased region" description="Basic and acidic residues" evidence="1">
    <location>
        <begin position="29"/>
        <end position="39"/>
    </location>
</feature>
<dbReference type="AlphaFoldDB" id="A0A3N4HYY1"/>
<reference evidence="2 3" key="1">
    <citation type="journal article" date="2018" name="Nat. Ecol. Evol.">
        <title>Pezizomycetes genomes reveal the molecular basis of ectomycorrhizal truffle lifestyle.</title>
        <authorList>
            <person name="Murat C."/>
            <person name="Payen T."/>
            <person name="Noel B."/>
            <person name="Kuo A."/>
            <person name="Morin E."/>
            <person name="Chen J."/>
            <person name="Kohler A."/>
            <person name="Krizsan K."/>
            <person name="Balestrini R."/>
            <person name="Da Silva C."/>
            <person name="Montanini B."/>
            <person name="Hainaut M."/>
            <person name="Levati E."/>
            <person name="Barry K.W."/>
            <person name="Belfiori B."/>
            <person name="Cichocki N."/>
            <person name="Clum A."/>
            <person name="Dockter R.B."/>
            <person name="Fauchery L."/>
            <person name="Guy J."/>
            <person name="Iotti M."/>
            <person name="Le Tacon F."/>
            <person name="Lindquist E.A."/>
            <person name="Lipzen A."/>
            <person name="Malagnac F."/>
            <person name="Mello A."/>
            <person name="Molinier V."/>
            <person name="Miyauchi S."/>
            <person name="Poulain J."/>
            <person name="Riccioni C."/>
            <person name="Rubini A."/>
            <person name="Sitrit Y."/>
            <person name="Splivallo R."/>
            <person name="Traeger S."/>
            <person name="Wang M."/>
            <person name="Zifcakova L."/>
            <person name="Wipf D."/>
            <person name="Zambonelli A."/>
            <person name="Paolocci F."/>
            <person name="Nowrousian M."/>
            <person name="Ottonello S."/>
            <person name="Baldrian P."/>
            <person name="Spatafora J.W."/>
            <person name="Henrissat B."/>
            <person name="Nagy L.G."/>
            <person name="Aury J.M."/>
            <person name="Wincker P."/>
            <person name="Grigoriev I.V."/>
            <person name="Bonfante P."/>
            <person name="Martin F.M."/>
        </authorList>
    </citation>
    <scope>NUCLEOTIDE SEQUENCE [LARGE SCALE GENOMIC DNA]</scope>
    <source>
        <strain evidence="2 3">RN42</strain>
    </source>
</reference>
<accession>A0A3N4HYY1</accession>
<evidence type="ECO:0000313" key="3">
    <source>
        <dbReference type="Proteomes" id="UP000275078"/>
    </source>
</evidence>
<protein>
    <submittedName>
        <fullName evidence="2">Uncharacterized protein</fullName>
    </submittedName>
</protein>
<feature type="compositionally biased region" description="Basic and acidic residues" evidence="1">
    <location>
        <begin position="90"/>
        <end position="122"/>
    </location>
</feature>
<gene>
    <name evidence="2" type="ORF">BJ508DRAFT_145627</name>
</gene>
<feature type="compositionally biased region" description="Low complexity" evidence="1">
    <location>
        <begin position="65"/>
        <end position="78"/>
    </location>
</feature>
<evidence type="ECO:0000256" key="1">
    <source>
        <dbReference type="SAM" id="MobiDB-lite"/>
    </source>
</evidence>
<feature type="region of interest" description="Disordered" evidence="1">
    <location>
        <begin position="1"/>
        <end position="147"/>
    </location>
</feature>
<proteinExistence type="predicted"/>